<proteinExistence type="predicted"/>
<keyword evidence="2" id="KW-1133">Transmembrane helix</keyword>
<dbReference type="OrthoDB" id="397915at2"/>
<protein>
    <submittedName>
        <fullName evidence="3">Uncharacterized protein</fullName>
    </submittedName>
</protein>
<evidence type="ECO:0000256" key="2">
    <source>
        <dbReference type="SAM" id="Phobius"/>
    </source>
</evidence>
<evidence type="ECO:0000313" key="5">
    <source>
        <dbReference type="Proteomes" id="UP000290482"/>
    </source>
</evidence>
<dbReference type="EMBL" id="LR214941">
    <property type="protein sequence ID" value="VEU56670.1"/>
    <property type="molecule type" value="Genomic_DNA"/>
</dbReference>
<dbReference type="PANTHER" id="PTHR45661">
    <property type="entry name" value="SURFACE ANTIGEN"/>
    <property type="match status" value="1"/>
</dbReference>
<organism evidence="3 5">
    <name type="scientific">Metamycoplasma orale</name>
    <name type="common">Mycoplasma orale</name>
    <dbReference type="NCBI Taxonomy" id="2121"/>
    <lineage>
        <taxon>Bacteria</taxon>
        <taxon>Bacillati</taxon>
        <taxon>Mycoplasmatota</taxon>
        <taxon>Mycoplasmoidales</taxon>
        <taxon>Metamycoplasmataceae</taxon>
        <taxon>Metamycoplasma</taxon>
    </lineage>
</organism>
<dbReference type="Proteomes" id="UP000290482">
    <property type="component" value="Chromosome"/>
</dbReference>
<keyword evidence="2" id="KW-0812">Transmembrane</keyword>
<sequence length="1615" mass="181651">MKASKEIKKDEIKSNSEDVSKDIANIDHTNNKKLKKNKSAILSDKDTSKLKLVKIMSIPLISIFSVQLVAGVVIEGMLKNVPKVNPQFENEEQIKFDAILQNADKVITSENVNEFKNKPKINKLRITGKIKEIGAGAFKDFKYIEEIIFEKDCVLNKIGYEAFSGMTSLKKITFENPDSISILSLDDFPKLASDNTAFQFGRKEDNNVVNASKAEYLAMFNKATLTKAELLRVSTISYNAFKNNSSVKTLDLSDTKISYIGKDALNNSKIENVLLSNQFENVEKGVFNDLTSLKSLKLGTKVLKIDDEAFQNSSISQIIFNDQLVEIGEKAFENSKLINVVTPNSLNKLGRNAFANITTLETFVLNNVQTIGANIIANSKALKKLDLSKAEKITSDSIKDIQVEEFIVNDLVNKLGKEVLATYNIKKLVLSNLKIVDRSLFENNTSLKELELREGLQEIKNSAFKNVKLEKLTLPKSLRKIDAKAFENCGLSKGIDFGTSKNLEIWDEAFANNDFTKLNISAVADIKNDNVFAGCANITNISMHEDTILPKFFYAKGLLASRFVLRNIFIPKSLYDYIGDVSWVNGMNYKIASLEEWYKFFCTNTHGDLVLPYRNLELVEYGKGIEYIKGITPEFMLDRNRPLNIKTHDEVQGFVYEAFNNQCINLISNSITPTTSIGKNAFTQLGMINGKNILTTNEWKTLSVNNLKTLISAFNNKIVFSNDFDYDILQQSSLVANSVEFEEGTQIIKNIGWKSFQKFGLTNLSLHQTSVKEIKFPTSVKKIINSFHNIHLYGNNTISFSNGSLLETIDNSFSSINNCASLDFSNTKLREILGENSINNIISDKNTGKLNLSLPLNLLDSCDLEYFNNRDTSSNFTSLNDKDNLSLNELKSPSLIKIFKKFNIKLNLTYLNPSFTLTNHMFENSSFSEIHFGEGYKIIPESFLKNSYLLTKVTLPSSLTHIGTMAFLNANLKELDFRHITNLQNIGIDAFGYTEEASNVKDLGINTINGKNELSLGDWNNITNKQFVFGLFKGKVIATTNTFNANKIPANYFNHKLFSTLVINSGITTLENDALNDCPNLEHITYPTTLTNHGINLSGSKNKILSINGKTTINASEVPGYLLQLFAGKIIFSNNPTTSTPRLKYVRSIKFENGVTQIPANFLDPSCDTLEELELPNTLTTIGEKAFFNSKIQNLVIPESVKNIGKKAFGSSSLIDGISTINGKTILNLDDWLKPGNDIHPSAFNGFGGKLFISNSALSQFRTNPGGADIKCFEDFYFSEIEFAEGITELTKDIIANKFSDGHIPRLRNIILPTSLTKITINLSFSNNDEKILYKLYDTVNGSSTLNNDEWIQKGANINTFASFGKELYITDSFARKINGLEKFWSACEKLVFANDVLLDADETVALGINSKPAGAFPFLKEVIIPDSIKKISINFASPFLETVNGKTELDLDEWYNRSISNNKLSLFSGFNGKVFISKLYNFELENNQEFTQFYNSKEIVFKEGIRYIPFLSISFAPRDEYKDQIIHIPSTFEGTFGHFEPDYHTTMPFSMMENFIKRINPKRKLERNTKFIIHAKDEETYNKKVKLIENIFRLCAQDKSLSFLSFEHSTDLIE</sequence>
<keyword evidence="2" id="KW-0472">Membrane</keyword>
<evidence type="ECO:0000313" key="4">
    <source>
        <dbReference type="EMBL" id="VEU56670.1"/>
    </source>
</evidence>
<feature type="region of interest" description="Disordered" evidence="1">
    <location>
        <begin position="1"/>
        <end position="24"/>
    </location>
</feature>
<gene>
    <name evidence="3" type="ORF">NCTC10112_00642</name>
    <name evidence="4" type="ORF">NCTC10112_00654</name>
</gene>
<dbReference type="Gene3D" id="3.80.10.10">
    <property type="entry name" value="Ribonuclease Inhibitor"/>
    <property type="match status" value="5"/>
</dbReference>
<name>A0A448ZXQ7_METOS</name>
<reference evidence="3 5" key="1">
    <citation type="submission" date="2019-01" db="EMBL/GenBank/DDBJ databases">
        <authorList>
            <consortium name="Pathogen Informatics"/>
        </authorList>
    </citation>
    <scope>NUCLEOTIDE SEQUENCE [LARGE SCALE GENOMIC DNA]</scope>
    <source>
        <strain evidence="3 5">NCTC10112</strain>
        <plasmid evidence="5">2</plasmid>
    </source>
</reference>
<dbReference type="Proteomes" id="UP000290482">
    <property type="component" value="Plasmid 2"/>
</dbReference>
<accession>A0A448ZXQ7</accession>
<keyword evidence="5" id="KW-1185">Reference proteome</keyword>
<dbReference type="RefSeq" id="WP_022935968.1">
    <property type="nucleotide sequence ID" value="NZ_LR214940.1"/>
</dbReference>
<dbReference type="KEGG" id="mob:NCTC10112_00642"/>
<dbReference type="EMBL" id="LR214940">
    <property type="protein sequence ID" value="VEU56040.1"/>
    <property type="molecule type" value="Genomic_DNA"/>
</dbReference>
<dbReference type="InterPro" id="IPR026906">
    <property type="entry name" value="LRR_5"/>
</dbReference>
<dbReference type="InterPro" id="IPR053139">
    <property type="entry name" value="Surface_bspA-like"/>
</dbReference>
<evidence type="ECO:0000313" key="3">
    <source>
        <dbReference type="EMBL" id="VEU56040.1"/>
    </source>
</evidence>
<dbReference type="InterPro" id="IPR032675">
    <property type="entry name" value="LRR_dom_sf"/>
</dbReference>
<dbReference type="PANTHER" id="PTHR45661:SF3">
    <property type="entry name" value="IG-LIKE DOMAIN-CONTAINING PROTEIN"/>
    <property type="match status" value="1"/>
</dbReference>
<keyword evidence="4" id="KW-0614">Plasmid</keyword>
<geneLocation type="plasmid" evidence="4">
    <name>2</name>
</geneLocation>
<evidence type="ECO:0000256" key="1">
    <source>
        <dbReference type="SAM" id="MobiDB-lite"/>
    </source>
</evidence>
<dbReference type="Pfam" id="PF13306">
    <property type="entry name" value="LRR_5"/>
    <property type="match status" value="6"/>
</dbReference>
<dbReference type="KEGG" id="mob:NCTC10112_00654"/>
<feature type="transmembrane region" description="Helical" evidence="2">
    <location>
        <begin position="55"/>
        <end position="78"/>
    </location>
</feature>
<dbReference type="SUPFAM" id="SSF52047">
    <property type="entry name" value="RNI-like"/>
    <property type="match status" value="1"/>
</dbReference>